<dbReference type="InterPro" id="IPR002110">
    <property type="entry name" value="Ankyrin_rpt"/>
</dbReference>
<evidence type="ECO:0000256" key="3">
    <source>
        <dbReference type="PROSITE-ProRule" id="PRU00023"/>
    </source>
</evidence>
<feature type="repeat" description="ANK" evidence="3">
    <location>
        <begin position="138"/>
        <end position="170"/>
    </location>
</feature>
<evidence type="ECO:0000256" key="1">
    <source>
        <dbReference type="ARBA" id="ARBA00022737"/>
    </source>
</evidence>
<dbReference type="PANTHER" id="PTHR24141">
    <property type="entry name" value="2-5A-DEPENDENT RIBONUCLEASE"/>
    <property type="match status" value="1"/>
</dbReference>
<keyword evidence="1" id="KW-0677">Repeat</keyword>
<dbReference type="Gene3D" id="1.25.40.20">
    <property type="entry name" value="Ankyrin repeat-containing domain"/>
    <property type="match status" value="2"/>
</dbReference>
<reference evidence="4" key="1">
    <citation type="submission" date="2014-11" db="EMBL/GenBank/DDBJ databases">
        <authorList>
            <person name="Otto D Thomas"/>
            <person name="Naeem Raeece"/>
        </authorList>
    </citation>
    <scope>NUCLEOTIDE SEQUENCE</scope>
</reference>
<organism evidence="4">
    <name type="scientific">Chromera velia CCMP2878</name>
    <dbReference type="NCBI Taxonomy" id="1169474"/>
    <lineage>
        <taxon>Eukaryota</taxon>
        <taxon>Sar</taxon>
        <taxon>Alveolata</taxon>
        <taxon>Colpodellida</taxon>
        <taxon>Chromeraceae</taxon>
        <taxon>Chromera</taxon>
    </lineage>
</organism>
<dbReference type="GO" id="GO:0006396">
    <property type="term" value="P:RNA processing"/>
    <property type="evidence" value="ECO:0007669"/>
    <property type="project" value="TreeGrafter"/>
</dbReference>
<keyword evidence="2 3" id="KW-0040">ANK repeat</keyword>
<dbReference type="GO" id="GO:0003723">
    <property type="term" value="F:RNA binding"/>
    <property type="evidence" value="ECO:0007669"/>
    <property type="project" value="TreeGrafter"/>
</dbReference>
<dbReference type="GO" id="GO:0004540">
    <property type="term" value="F:RNA nuclease activity"/>
    <property type="evidence" value="ECO:0007669"/>
    <property type="project" value="TreeGrafter"/>
</dbReference>
<sequence>MVTGDTAVIVASRQRRWEMIRSLVAKGANVDIVGRDGKKALEVAYEAAGPQLDSVFPFDNPFRLDYDLQNGDPAVRSAVSEALKDLLAKTSDVADLKISAQKDFEKESLAHFFSWYEFEELLLLSLSRGVDIDDFDEDRWTALMYSSARARPQYVQIILDNGANVNKSNGSYTPLTTAMLPAIDRDETSIQSALEVCTILFDRGANVNSRVFQGDTVIHEVVRSGVTEFVRLLVERGTDVQLTDRSGQTPHDLAVQRDSSTEIVALLTPPATAN</sequence>
<dbReference type="InterPro" id="IPR036770">
    <property type="entry name" value="Ankyrin_rpt-contain_sf"/>
</dbReference>
<dbReference type="Pfam" id="PF00023">
    <property type="entry name" value="Ank"/>
    <property type="match status" value="1"/>
</dbReference>
<protein>
    <submittedName>
        <fullName evidence="4">Uncharacterized protein</fullName>
    </submittedName>
</protein>
<name>A0A0G4I265_9ALVE</name>
<dbReference type="PhylomeDB" id="A0A0G4I265"/>
<dbReference type="EMBL" id="CDMZ01004815">
    <property type="protein sequence ID" value="CEM50999.1"/>
    <property type="molecule type" value="Genomic_DNA"/>
</dbReference>
<proteinExistence type="predicted"/>
<gene>
    <name evidence="4" type="ORF">Cvel_1700</name>
</gene>
<dbReference type="PROSITE" id="PS50088">
    <property type="entry name" value="ANK_REPEAT"/>
    <property type="match status" value="3"/>
</dbReference>
<dbReference type="AlphaFoldDB" id="A0A0G4I265"/>
<evidence type="ECO:0000313" key="4">
    <source>
        <dbReference type="EMBL" id="CEM50999.1"/>
    </source>
</evidence>
<dbReference type="Pfam" id="PF12796">
    <property type="entry name" value="Ank_2"/>
    <property type="match status" value="1"/>
</dbReference>
<feature type="repeat" description="ANK" evidence="3">
    <location>
        <begin position="213"/>
        <end position="245"/>
    </location>
</feature>
<evidence type="ECO:0000256" key="2">
    <source>
        <dbReference type="ARBA" id="ARBA00023043"/>
    </source>
</evidence>
<dbReference type="PROSITE" id="PS50297">
    <property type="entry name" value="ANK_REP_REGION"/>
    <property type="match status" value="1"/>
</dbReference>
<dbReference type="SUPFAM" id="SSF48403">
    <property type="entry name" value="Ankyrin repeat"/>
    <property type="match status" value="1"/>
</dbReference>
<dbReference type="VEuPathDB" id="CryptoDB:Cvel_1700"/>
<feature type="repeat" description="ANK" evidence="3">
    <location>
        <begin position="3"/>
        <end position="35"/>
    </location>
</feature>
<dbReference type="SMART" id="SM00248">
    <property type="entry name" value="ANK"/>
    <property type="match status" value="4"/>
</dbReference>
<dbReference type="PANTHER" id="PTHR24141:SF1">
    <property type="entry name" value="2-5A-DEPENDENT RIBONUCLEASE"/>
    <property type="match status" value="1"/>
</dbReference>
<accession>A0A0G4I265</accession>